<dbReference type="InterPro" id="IPR001647">
    <property type="entry name" value="HTH_TetR"/>
</dbReference>
<dbReference type="SUPFAM" id="SSF48498">
    <property type="entry name" value="Tetracyclin repressor-like, C-terminal domain"/>
    <property type="match status" value="1"/>
</dbReference>
<dbReference type="SUPFAM" id="SSF46689">
    <property type="entry name" value="Homeodomain-like"/>
    <property type="match status" value="1"/>
</dbReference>
<protein>
    <submittedName>
        <fullName evidence="4">TetR family transcriptional regulator</fullName>
    </submittedName>
</protein>
<evidence type="ECO:0000313" key="5">
    <source>
        <dbReference type="Proteomes" id="UP000503540"/>
    </source>
</evidence>
<evidence type="ECO:0000256" key="1">
    <source>
        <dbReference type="ARBA" id="ARBA00023125"/>
    </source>
</evidence>
<dbReference type="InterPro" id="IPR041678">
    <property type="entry name" value="TetR_C_16"/>
</dbReference>
<sequence>MSGGNESGRVRDSAATRAALLTAAQGLFAERGFERATVRDIAARAGVNQALLFRYFGSKEELFRAAITEKGRRVLEEGAADGLLARLLARALEPNGTAAQGYWLQAALRSSGHDEGGAAIRRELGDEYVRALSALTDDQDGELYADLLLAWVVGIALMRHVHQREPLASADPATVARHVLRAANRLLPELDTNFPPPERNSGVDETM</sequence>
<dbReference type="PANTHER" id="PTHR30055">
    <property type="entry name" value="HTH-TYPE TRANSCRIPTIONAL REGULATOR RUTR"/>
    <property type="match status" value="1"/>
</dbReference>
<dbReference type="Pfam" id="PF00440">
    <property type="entry name" value="TetR_N"/>
    <property type="match status" value="1"/>
</dbReference>
<dbReference type="InterPro" id="IPR036271">
    <property type="entry name" value="Tet_transcr_reg_TetR-rel_C_sf"/>
</dbReference>
<dbReference type="RefSeq" id="WP_167471915.1">
    <property type="nucleotide sequence ID" value="NZ_CP046172.1"/>
</dbReference>
<dbReference type="InterPro" id="IPR050109">
    <property type="entry name" value="HTH-type_TetR-like_transc_reg"/>
</dbReference>
<feature type="DNA-binding region" description="H-T-H motif" evidence="2">
    <location>
        <begin position="37"/>
        <end position="56"/>
    </location>
</feature>
<keyword evidence="5" id="KW-1185">Reference proteome</keyword>
<dbReference type="Proteomes" id="UP000503540">
    <property type="component" value="Chromosome"/>
</dbReference>
<feature type="domain" description="HTH tetR-type" evidence="3">
    <location>
        <begin position="14"/>
        <end position="74"/>
    </location>
</feature>
<accession>A0A6G9Y644</accession>
<evidence type="ECO:0000259" key="3">
    <source>
        <dbReference type="PROSITE" id="PS50977"/>
    </source>
</evidence>
<dbReference type="Pfam" id="PF17920">
    <property type="entry name" value="TetR_C_16"/>
    <property type="match status" value="1"/>
</dbReference>
<dbReference type="Gene3D" id="1.10.357.10">
    <property type="entry name" value="Tetracycline Repressor, domain 2"/>
    <property type="match status" value="1"/>
</dbReference>
<dbReference type="AlphaFoldDB" id="A0A6G9Y644"/>
<proteinExistence type="predicted"/>
<keyword evidence="1 2" id="KW-0238">DNA-binding</keyword>
<dbReference type="PANTHER" id="PTHR30055:SF235">
    <property type="entry name" value="TRANSCRIPTIONAL REGULATORY PROTEIN"/>
    <property type="match status" value="1"/>
</dbReference>
<dbReference type="PRINTS" id="PR00455">
    <property type="entry name" value="HTHTETR"/>
</dbReference>
<name>A0A6G9Y644_9NOCA</name>
<gene>
    <name evidence="4" type="ORF">F5544_04005</name>
</gene>
<dbReference type="GO" id="GO:0000976">
    <property type="term" value="F:transcription cis-regulatory region binding"/>
    <property type="evidence" value="ECO:0007669"/>
    <property type="project" value="TreeGrafter"/>
</dbReference>
<evidence type="ECO:0000313" key="4">
    <source>
        <dbReference type="EMBL" id="QIS08715.1"/>
    </source>
</evidence>
<dbReference type="InterPro" id="IPR009057">
    <property type="entry name" value="Homeodomain-like_sf"/>
</dbReference>
<evidence type="ECO:0000256" key="2">
    <source>
        <dbReference type="PROSITE-ProRule" id="PRU00335"/>
    </source>
</evidence>
<reference evidence="4 5" key="1">
    <citation type="journal article" date="2019" name="ACS Chem. Biol.">
        <title>Identification and Mobilization of a Cryptic Antibiotic Biosynthesis Gene Locus from a Human-Pathogenic Nocardia Isolate.</title>
        <authorList>
            <person name="Herisse M."/>
            <person name="Ishida K."/>
            <person name="Porter J.L."/>
            <person name="Howden B."/>
            <person name="Hertweck C."/>
            <person name="Stinear T.P."/>
            <person name="Pidot S.J."/>
        </authorList>
    </citation>
    <scope>NUCLEOTIDE SEQUENCE [LARGE SCALE GENOMIC DNA]</scope>
    <source>
        <strain evidence="4 5">AUSMDU00012717</strain>
    </source>
</reference>
<dbReference type="KEGG" id="nah:F5544_04005"/>
<dbReference type="EMBL" id="CP046172">
    <property type="protein sequence ID" value="QIS08715.1"/>
    <property type="molecule type" value="Genomic_DNA"/>
</dbReference>
<dbReference type="InterPro" id="IPR023772">
    <property type="entry name" value="DNA-bd_HTH_TetR-type_CS"/>
</dbReference>
<organism evidence="4 5">
    <name type="scientific">Nocardia arthritidis</name>
    <dbReference type="NCBI Taxonomy" id="228602"/>
    <lineage>
        <taxon>Bacteria</taxon>
        <taxon>Bacillati</taxon>
        <taxon>Actinomycetota</taxon>
        <taxon>Actinomycetes</taxon>
        <taxon>Mycobacteriales</taxon>
        <taxon>Nocardiaceae</taxon>
        <taxon>Nocardia</taxon>
    </lineage>
</organism>
<dbReference type="PROSITE" id="PS01081">
    <property type="entry name" value="HTH_TETR_1"/>
    <property type="match status" value="1"/>
</dbReference>
<dbReference type="GO" id="GO:0003700">
    <property type="term" value="F:DNA-binding transcription factor activity"/>
    <property type="evidence" value="ECO:0007669"/>
    <property type="project" value="TreeGrafter"/>
</dbReference>
<dbReference type="PROSITE" id="PS50977">
    <property type="entry name" value="HTH_TETR_2"/>
    <property type="match status" value="1"/>
</dbReference>